<evidence type="ECO:0000259" key="4">
    <source>
        <dbReference type="PROSITE" id="PS50097"/>
    </source>
</evidence>
<protein>
    <recommendedName>
        <fullName evidence="4">BTB domain-containing protein</fullName>
    </recommendedName>
</protein>
<dbReference type="PANTHER" id="PTHR45774:SF9">
    <property type="entry name" value="LUTE, ISOFORM D"/>
    <property type="match status" value="1"/>
</dbReference>
<organism evidence="5 6">
    <name type="scientific">Eumeta variegata</name>
    <name type="common">Bagworm moth</name>
    <name type="synonym">Eumeta japonica</name>
    <dbReference type="NCBI Taxonomy" id="151549"/>
    <lineage>
        <taxon>Eukaryota</taxon>
        <taxon>Metazoa</taxon>
        <taxon>Ecdysozoa</taxon>
        <taxon>Arthropoda</taxon>
        <taxon>Hexapoda</taxon>
        <taxon>Insecta</taxon>
        <taxon>Pterygota</taxon>
        <taxon>Neoptera</taxon>
        <taxon>Endopterygota</taxon>
        <taxon>Lepidoptera</taxon>
        <taxon>Glossata</taxon>
        <taxon>Ditrysia</taxon>
        <taxon>Tineoidea</taxon>
        <taxon>Psychidae</taxon>
        <taxon>Oiketicinae</taxon>
        <taxon>Eumeta</taxon>
    </lineage>
</organism>
<dbReference type="GO" id="GO:0003676">
    <property type="term" value="F:nucleic acid binding"/>
    <property type="evidence" value="ECO:0007669"/>
    <property type="project" value="InterPro"/>
</dbReference>
<dbReference type="EMBL" id="BGZK01000312">
    <property type="protein sequence ID" value="GBP35940.1"/>
    <property type="molecule type" value="Genomic_DNA"/>
</dbReference>
<dbReference type="SUPFAM" id="SSF54695">
    <property type="entry name" value="POZ domain"/>
    <property type="match status" value="1"/>
</dbReference>
<name>A0A4C1VBP0_EUMVA</name>
<dbReference type="Pfam" id="PF07707">
    <property type="entry name" value="BACK"/>
    <property type="match status" value="1"/>
</dbReference>
<feature type="domain" description="BTB" evidence="4">
    <location>
        <begin position="422"/>
        <end position="492"/>
    </location>
</feature>
<dbReference type="CDD" id="cd18282">
    <property type="entry name" value="BTB_POZ_BTBD3_6"/>
    <property type="match status" value="1"/>
</dbReference>
<dbReference type="InterPro" id="IPR038648">
    <property type="entry name" value="PHR_sf"/>
</dbReference>
<keyword evidence="2" id="KW-0963">Cytoplasm</keyword>
<dbReference type="FunFam" id="2.60.120.820:FF:000001">
    <property type="entry name" value="BTB/POZ domain-containing protein 3"/>
    <property type="match status" value="1"/>
</dbReference>
<dbReference type="PANTHER" id="PTHR45774">
    <property type="entry name" value="BTB/POZ DOMAIN-CONTAINING"/>
    <property type="match status" value="1"/>
</dbReference>
<evidence type="ECO:0000313" key="5">
    <source>
        <dbReference type="EMBL" id="GBP35940.1"/>
    </source>
</evidence>
<evidence type="ECO:0000256" key="1">
    <source>
        <dbReference type="ARBA" id="ARBA00004496"/>
    </source>
</evidence>
<dbReference type="Gene3D" id="2.60.120.820">
    <property type="entry name" value="PHR domain"/>
    <property type="match status" value="1"/>
</dbReference>
<dbReference type="OrthoDB" id="636773at2759"/>
<dbReference type="Pfam" id="PF00651">
    <property type="entry name" value="BTB"/>
    <property type="match status" value="1"/>
</dbReference>
<dbReference type="SMART" id="SM00875">
    <property type="entry name" value="BACK"/>
    <property type="match status" value="1"/>
</dbReference>
<comment type="subcellular location">
    <subcellularLocation>
        <location evidence="1">Cytoplasm</location>
    </subcellularLocation>
</comment>
<dbReference type="FunFam" id="1.25.40.420:FF:000003">
    <property type="entry name" value="BTB/POZ domain-containing protein 3"/>
    <property type="match status" value="1"/>
</dbReference>
<comment type="caution">
    <text evidence="5">The sequence shown here is derived from an EMBL/GenBank/DDBJ whole genome shotgun (WGS) entry which is preliminary data.</text>
</comment>
<reference evidence="5 6" key="1">
    <citation type="journal article" date="2019" name="Commun. Biol.">
        <title>The bagworm genome reveals a unique fibroin gene that provides high tensile strength.</title>
        <authorList>
            <person name="Kono N."/>
            <person name="Nakamura H."/>
            <person name="Ohtoshi R."/>
            <person name="Tomita M."/>
            <person name="Numata K."/>
            <person name="Arakawa K."/>
        </authorList>
    </citation>
    <scope>NUCLEOTIDE SEQUENCE [LARGE SCALE GENOMIC DNA]</scope>
</reference>
<feature type="region of interest" description="Disordered" evidence="3">
    <location>
        <begin position="338"/>
        <end position="403"/>
    </location>
</feature>
<gene>
    <name evidence="5" type="ORF">EVAR_91491_1</name>
</gene>
<dbReference type="Proteomes" id="UP000299102">
    <property type="component" value="Unassembled WGS sequence"/>
</dbReference>
<dbReference type="CDD" id="cd18488">
    <property type="entry name" value="BACK_BTBD3_like"/>
    <property type="match status" value="1"/>
</dbReference>
<evidence type="ECO:0000256" key="3">
    <source>
        <dbReference type="SAM" id="MobiDB-lite"/>
    </source>
</evidence>
<evidence type="ECO:0000256" key="2">
    <source>
        <dbReference type="ARBA" id="ARBA00022490"/>
    </source>
</evidence>
<feature type="compositionally biased region" description="Low complexity" evidence="3">
    <location>
        <begin position="375"/>
        <end position="386"/>
    </location>
</feature>
<keyword evidence="6" id="KW-1185">Reference proteome</keyword>
<dbReference type="InterPro" id="IPR000210">
    <property type="entry name" value="BTB/POZ_dom"/>
</dbReference>
<dbReference type="AlphaFoldDB" id="A0A4C1VBP0"/>
<feature type="compositionally biased region" description="Polar residues" evidence="3">
    <location>
        <begin position="351"/>
        <end position="368"/>
    </location>
</feature>
<accession>A0A4C1VBP0</accession>
<dbReference type="InterPro" id="IPR036397">
    <property type="entry name" value="RNaseH_sf"/>
</dbReference>
<dbReference type="FunFam" id="3.30.710.10:FF:000015">
    <property type="entry name" value="BTB/POZ domain-containing protein 3"/>
    <property type="match status" value="1"/>
</dbReference>
<dbReference type="Gene3D" id="1.25.40.420">
    <property type="match status" value="1"/>
</dbReference>
<dbReference type="InterPro" id="IPR012983">
    <property type="entry name" value="PHR"/>
</dbReference>
<dbReference type="STRING" id="151549.A0A4C1VBP0"/>
<dbReference type="Gene3D" id="3.30.710.10">
    <property type="entry name" value="Potassium Channel Kv1.1, Chain A"/>
    <property type="match status" value="1"/>
</dbReference>
<dbReference type="Pfam" id="PF08005">
    <property type="entry name" value="PHR"/>
    <property type="match status" value="1"/>
</dbReference>
<evidence type="ECO:0000313" key="6">
    <source>
        <dbReference type="Proteomes" id="UP000299102"/>
    </source>
</evidence>
<dbReference type="SMART" id="SM00225">
    <property type="entry name" value="BTB"/>
    <property type="match status" value="1"/>
</dbReference>
<dbReference type="PROSITE" id="PS50097">
    <property type="entry name" value="BTB"/>
    <property type="match status" value="1"/>
</dbReference>
<sequence length="839" mass="94130">MVCVRHIILQRRLTISVVWLMIETDKRVTYQQIRTSLGIESVRDKRPRSKIPVYQDNASPHTARQTTINLETLLKRYNRILAHLSYCPDLARINASSQLENVDDVTYSSRFGISRNRWVPNRSCSADDPSIRYFELPKPQFSAYVCQLDEDEECVVGCSFYFFKDFCFIQTGTAAGSRIGIENGAGNRIQNGIRIRIEIGNGTEIANGSGVDNKCRDEISIKSMTGIEYKSETGLRFTSSATKKIRPTHCISMLTELLTSIVWINRPQKRAKYLPGQLMTDMRNFVWYACKVRVSSSMNYSVDFFESLIDEDDRFAELNNYQRPQRRQRPLVRPHAQAENINNGGGLSLSPPHTISQREAGTQVSQCYSGPPSPCGSGTPSRSPTTSPAPPPGTATHDPNWQASKPTVRERNAAMFNNQLMADITFIVGAPGHTQVIPAHKYVLATGSSVFYAMFYGGLAECKQEIEVPDVEPSAFLTLLKYLYCDEIQLEADTVLSTLYVAKKYIVPHLARACVNYLETSLTAKNACLLLSQSRLFEEPELMQRCWEVIDAQAEMALTSEGFVDIDVSTLESVLARETLNCKEINLFEAALAWANAECIRRETDTTPQNKRAMLGSAIYLIRFPTMSLEEFANSAAQLGILTPQETIDIFLHFTASNKPQLLYPIKSRAGLKAQICHRFQSCAYRSNQWRYRGRCDSIQFSVDKRIFVVGFGLYGSSNGAADYNVKIELKRLGRVMAENNTKFFSDGSSNTFHVYFENPIQIEPECFYTASAILDGSELSYFGQEGLSEVYMGTVTFQFHCSSESTNGTGVQGGQIPELIYYGPTVSMNLSNPNTNED</sequence>
<dbReference type="InterPro" id="IPR011333">
    <property type="entry name" value="SKP1/BTB/POZ_sf"/>
</dbReference>
<dbReference type="InterPro" id="IPR011705">
    <property type="entry name" value="BACK"/>
</dbReference>
<proteinExistence type="predicted"/>
<dbReference type="GO" id="GO:0005829">
    <property type="term" value="C:cytosol"/>
    <property type="evidence" value="ECO:0007669"/>
    <property type="project" value="TreeGrafter"/>
</dbReference>
<dbReference type="Gene3D" id="3.30.420.10">
    <property type="entry name" value="Ribonuclease H-like superfamily/Ribonuclease H"/>
    <property type="match status" value="1"/>
</dbReference>
<dbReference type="GO" id="GO:0022008">
    <property type="term" value="P:neurogenesis"/>
    <property type="evidence" value="ECO:0007669"/>
    <property type="project" value="TreeGrafter"/>
</dbReference>
<dbReference type="InterPro" id="IPR049737">
    <property type="entry name" value="Btbd6a-like_BACK"/>
</dbReference>